<evidence type="ECO:0000313" key="3">
    <source>
        <dbReference type="Proteomes" id="UP000680348"/>
    </source>
</evidence>
<dbReference type="RefSeq" id="WP_188256418.1">
    <property type="nucleotide sequence ID" value="NZ_JABVCF010000011.1"/>
</dbReference>
<keyword evidence="3" id="KW-1185">Reference proteome</keyword>
<dbReference type="PANTHER" id="PTHR40112">
    <property type="entry name" value="H2HPP ISOMERASE"/>
    <property type="match status" value="1"/>
</dbReference>
<dbReference type="SUPFAM" id="SSF51182">
    <property type="entry name" value="RmlC-like cupins"/>
    <property type="match status" value="1"/>
</dbReference>
<dbReference type="Gene3D" id="2.60.120.10">
    <property type="entry name" value="Jelly Rolls"/>
    <property type="match status" value="1"/>
</dbReference>
<dbReference type="EMBL" id="JAGWCR010000011">
    <property type="protein sequence ID" value="MBS3650857.1"/>
    <property type="molecule type" value="Genomic_DNA"/>
</dbReference>
<gene>
    <name evidence="2" type="ORF">KEU06_19790</name>
</gene>
<evidence type="ECO:0000259" key="1">
    <source>
        <dbReference type="Pfam" id="PF07883"/>
    </source>
</evidence>
<feature type="domain" description="Cupin type-2" evidence="1">
    <location>
        <begin position="30"/>
        <end position="95"/>
    </location>
</feature>
<sequence>MMDWSAVEEQTPIPGFHGKVLHTDSMSFVLWRIDAGASLPEHRHVHEQVIHMLDGTFEATVDGRTETLHAGMVSAIPSNALHSGRALTDCRILDAFSPVREDYRHGLTSGVISGVSKG</sequence>
<proteinExistence type="predicted"/>
<dbReference type="InterPro" id="IPR052535">
    <property type="entry name" value="Bacilysin_H2HPP_isomerase"/>
</dbReference>
<dbReference type="Proteomes" id="UP000680348">
    <property type="component" value="Unassembled WGS sequence"/>
</dbReference>
<reference evidence="2" key="1">
    <citation type="submission" date="2021-04" db="EMBL/GenBank/DDBJ databases">
        <title>Pseudaminobacter soli sp. nov., isolated from paddy soil contaminated by heavy metals.</title>
        <authorList>
            <person name="Zhang K."/>
        </authorList>
    </citation>
    <scope>NUCLEOTIDE SEQUENCE</scope>
    <source>
        <strain evidence="2">19-2017</strain>
    </source>
</reference>
<protein>
    <submittedName>
        <fullName evidence="2">Cupin domain-containing protein</fullName>
    </submittedName>
</protein>
<dbReference type="InterPro" id="IPR011051">
    <property type="entry name" value="RmlC_Cupin_sf"/>
</dbReference>
<dbReference type="PANTHER" id="PTHR40112:SF1">
    <property type="entry name" value="H2HPP ISOMERASE"/>
    <property type="match status" value="1"/>
</dbReference>
<comment type="caution">
    <text evidence="2">The sequence shown here is derived from an EMBL/GenBank/DDBJ whole genome shotgun (WGS) entry which is preliminary data.</text>
</comment>
<dbReference type="InterPro" id="IPR014710">
    <property type="entry name" value="RmlC-like_jellyroll"/>
</dbReference>
<evidence type="ECO:0000313" key="2">
    <source>
        <dbReference type="EMBL" id="MBS3650857.1"/>
    </source>
</evidence>
<accession>A0A942E0X5</accession>
<dbReference type="AlphaFoldDB" id="A0A942E0X5"/>
<organism evidence="2 3">
    <name type="scientific">Pseudaminobacter soli</name>
    <name type="common">ex Zhang et al. 2022</name>
    <dbReference type="NCBI Taxonomy" id="2831468"/>
    <lineage>
        <taxon>Bacteria</taxon>
        <taxon>Pseudomonadati</taxon>
        <taxon>Pseudomonadota</taxon>
        <taxon>Alphaproteobacteria</taxon>
        <taxon>Hyphomicrobiales</taxon>
        <taxon>Phyllobacteriaceae</taxon>
        <taxon>Pseudaminobacter</taxon>
    </lineage>
</organism>
<dbReference type="Pfam" id="PF07883">
    <property type="entry name" value="Cupin_2"/>
    <property type="match status" value="1"/>
</dbReference>
<name>A0A942E0X5_9HYPH</name>
<dbReference type="InterPro" id="IPR013096">
    <property type="entry name" value="Cupin_2"/>
</dbReference>
<dbReference type="CDD" id="cd02238">
    <property type="entry name" value="cupin_KdgF"/>
    <property type="match status" value="1"/>
</dbReference>